<reference evidence="12 13" key="1">
    <citation type="journal article" date="2020" name="Insects">
        <title>Bacteria Belonging to Pseudomonas typographi sp. nov. from the Bark Beetle Ips typographus Have Genomic Potential to Aid in the Host Ecology.</title>
        <authorList>
            <person name="Peral-Aranega E."/>
            <person name="Saati-Santamaria Z."/>
            <person name="Kolarik M."/>
            <person name="Rivas R."/>
            <person name="Garcia-Fraile P."/>
        </authorList>
    </citation>
    <scope>NUCLEOTIDE SEQUENCE [LARGE SCALE GENOMIC DNA]</scope>
    <source>
        <strain evidence="12 13">CA3A</strain>
    </source>
</reference>
<evidence type="ECO:0000256" key="5">
    <source>
        <dbReference type="ARBA" id="ARBA00012029"/>
    </source>
</evidence>
<comment type="similarity">
    <text evidence="4">Belongs to the FAN1 family.</text>
</comment>
<dbReference type="Gene3D" id="3.40.1350.10">
    <property type="match status" value="1"/>
</dbReference>
<gene>
    <name evidence="12" type="ORF">HAQ05_09130</name>
</gene>
<comment type="caution">
    <text evidence="12">The sequence shown here is derived from an EMBL/GenBank/DDBJ whole genome shotgun (WGS) entry which is preliminary data.</text>
</comment>
<dbReference type="PANTHER" id="PTHR15749">
    <property type="entry name" value="FANCONI-ASSOCIATED NUCLEASE 1"/>
    <property type="match status" value="1"/>
</dbReference>
<proteinExistence type="inferred from homology"/>
<dbReference type="InterPro" id="IPR011856">
    <property type="entry name" value="tRNA_endonuc-like_dom_sf"/>
</dbReference>
<feature type="domain" description="VRR-NUC" evidence="11">
    <location>
        <begin position="464"/>
        <end position="578"/>
    </location>
</feature>
<evidence type="ECO:0000256" key="8">
    <source>
        <dbReference type="ARBA" id="ARBA00022801"/>
    </source>
</evidence>
<keyword evidence="13" id="KW-1185">Reference proteome</keyword>
<comment type="cofactor">
    <cofactor evidence="2">
        <name>Mn(2+)</name>
        <dbReference type="ChEBI" id="CHEBI:29035"/>
    </cofactor>
</comment>
<dbReference type="PANTHER" id="PTHR15749:SF4">
    <property type="entry name" value="FANCONI-ASSOCIATED NUCLEASE 1"/>
    <property type="match status" value="1"/>
</dbReference>
<evidence type="ECO:0000256" key="10">
    <source>
        <dbReference type="ARBA" id="ARBA00023211"/>
    </source>
</evidence>
<evidence type="ECO:0000313" key="12">
    <source>
        <dbReference type="EMBL" id="MBD1598867.1"/>
    </source>
</evidence>
<dbReference type="Gene3D" id="1.25.40.10">
    <property type="entry name" value="Tetratricopeptide repeat domain"/>
    <property type="match status" value="1"/>
</dbReference>
<dbReference type="SMART" id="SM00990">
    <property type="entry name" value="VRR_NUC"/>
    <property type="match status" value="1"/>
</dbReference>
<evidence type="ECO:0000259" key="11">
    <source>
        <dbReference type="SMART" id="SM00990"/>
    </source>
</evidence>
<dbReference type="InterPro" id="IPR014883">
    <property type="entry name" value="VRR_NUC"/>
</dbReference>
<keyword evidence="8" id="KW-0378">Hydrolase</keyword>
<dbReference type="InterPro" id="IPR033315">
    <property type="entry name" value="Fan1-like"/>
</dbReference>
<evidence type="ECO:0000256" key="3">
    <source>
        <dbReference type="ARBA" id="ARBA00001946"/>
    </source>
</evidence>
<dbReference type="Pfam" id="PF08774">
    <property type="entry name" value="VRR_NUC"/>
    <property type="match status" value="1"/>
</dbReference>
<comment type="cofactor">
    <cofactor evidence="3">
        <name>Mg(2+)</name>
        <dbReference type="ChEBI" id="CHEBI:18420"/>
    </cofactor>
</comment>
<keyword evidence="9" id="KW-0460">Magnesium</keyword>
<dbReference type="InterPro" id="IPR040603">
    <property type="entry name" value="FAN1_SAP_bact"/>
</dbReference>
<evidence type="ECO:0000313" key="13">
    <source>
        <dbReference type="Proteomes" id="UP000805841"/>
    </source>
</evidence>
<dbReference type="Pfam" id="PF21315">
    <property type="entry name" value="FAN1_HTH"/>
    <property type="match status" value="1"/>
</dbReference>
<dbReference type="EMBL" id="JAAOCA010000009">
    <property type="protein sequence ID" value="MBD1598867.1"/>
    <property type="molecule type" value="Genomic_DNA"/>
</dbReference>
<protein>
    <recommendedName>
        <fullName evidence="5">phosphodiesterase I</fullName>
        <ecNumber evidence="5">3.1.4.1</ecNumber>
    </recommendedName>
</protein>
<evidence type="ECO:0000256" key="9">
    <source>
        <dbReference type="ARBA" id="ARBA00022842"/>
    </source>
</evidence>
<evidence type="ECO:0000256" key="1">
    <source>
        <dbReference type="ARBA" id="ARBA00000983"/>
    </source>
</evidence>
<dbReference type="InterPro" id="IPR049125">
    <property type="entry name" value="FAN1-like_WH"/>
</dbReference>
<keyword evidence="6" id="KW-0540">Nuclease</keyword>
<evidence type="ECO:0000256" key="6">
    <source>
        <dbReference type="ARBA" id="ARBA00022722"/>
    </source>
</evidence>
<keyword evidence="10" id="KW-0464">Manganese</keyword>
<evidence type="ECO:0000256" key="7">
    <source>
        <dbReference type="ARBA" id="ARBA00022723"/>
    </source>
</evidence>
<name>A0ABR7Z0A0_9PSED</name>
<organism evidence="12 13">
    <name type="scientific">Pseudomonas typographi</name>
    <dbReference type="NCBI Taxonomy" id="2715964"/>
    <lineage>
        <taxon>Bacteria</taxon>
        <taxon>Pseudomonadati</taxon>
        <taxon>Pseudomonadota</taxon>
        <taxon>Gammaproteobacteria</taxon>
        <taxon>Pseudomonadales</taxon>
        <taxon>Pseudomonadaceae</taxon>
        <taxon>Pseudomonas</taxon>
    </lineage>
</organism>
<dbReference type="InterPro" id="IPR011990">
    <property type="entry name" value="TPR-like_helical_dom_sf"/>
</dbReference>
<evidence type="ECO:0000256" key="4">
    <source>
        <dbReference type="ARBA" id="ARBA00005533"/>
    </source>
</evidence>
<dbReference type="EC" id="3.1.4.1" evidence="5"/>
<evidence type="ECO:0000256" key="2">
    <source>
        <dbReference type="ARBA" id="ARBA00001936"/>
    </source>
</evidence>
<sequence>MGRASVAGRRRRLKCPPVLEGLPGGLAVCINSPVPQDALVNPLDNPFYYLVNFRYVLAWLGERYADVLGTDERAFIECFTTLPEPSQALLVRLVMRKGSLYRASKLAYPEIGDIAQAAAPLLALGWLCDNGPVSLQELFGVLGKAEVQRCFCASGVRAGQRKAEQLAQLLPLYPEAQPFKAWCPGLDVLYRVTLRPLCDRLRLMFFGNLYQGWSQFVLADLGLQRFEQVAFEPQSRALASRGDVDAAIALHQAREALEQGAALEDLTARLATVRTDNPWLDQRREKLIYLVGQHCERQGWWVQAEQHYRTCRYPGARWRLLRVLERSGRVAEAWALWQHANAAPESPAEAQALPRALPRLQRALGLPPQRARRAPGPQRLDLCLPRGGSVEAAVCQALAEDGAPVLYLENALFNSLFGLLCWPAIFAALPGAFFHPFQHAPADLHQPGFHSRRQALFEACLAELDDGQYRTSIRERFASKYGLASPFVFWGALSEPLLDLALACIPAQHLKLCFARLLEDPKANRAGLPDLVQFWPAEGRYRMIEVKGPGDRLQDNQLRWMAYFAEHGLPVQVCHVTWQAGALA</sequence>
<dbReference type="Pfam" id="PF18081">
    <property type="entry name" value="FANC_SAP"/>
    <property type="match status" value="1"/>
</dbReference>
<comment type="catalytic activity">
    <reaction evidence="1">
        <text>Hydrolytically removes 5'-nucleotides successively from the 3'-hydroxy termini of 3'-hydroxy-terminated oligonucleotides.</text>
        <dbReference type="EC" id="3.1.4.1"/>
    </reaction>
</comment>
<accession>A0ABR7Z0A0</accession>
<dbReference type="Proteomes" id="UP000805841">
    <property type="component" value="Unassembled WGS sequence"/>
</dbReference>
<keyword evidence="7" id="KW-0479">Metal-binding</keyword>